<feature type="active site" description="Acyl-thioester intermediate" evidence="6">
    <location>
        <position position="90"/>
    </location>
</feature>
<dbReference type="RefSeq" id="WP_081212706.1">
    <property type="nucleotide sequence ID" value="NZ_CP061470.1"/>
</dbReference>
<dbReference type="EC" id="2.3.1.9" evidence="2"/>
<evidence type="ECO:0000256" key="6">
    <source>
        <dbReference type="PIRSR" id="PIRSR000429-1"/>
    </source>
</evidence>
<dbReference type="Gene3D" id="3.40.47.10">
    <property type="match status" value="2"/>
</dbReference>
<evidence type="ECO:0000259" key="9">
    <source>
        <dbReference type="Pfam" id="PF02803"/>
    </source>
</evidence>
<keyword evidence="3 7" id="KW-0808">Transferase</keyword>
<dbReference type="PROSITE" id="PS00737">
    <property type="entry name" value="THIOLASE_2"/>
    <property type="match status" value="1"/>
</dbReference>
<reference evidence="10 11" key="1">
    <citation type="submission" date="2020-09" db="EMBL/GenBank/DDBJ databases">
        <title>Complete Geobacillus genomes through the use of hybrid genome assembly.</title>
        <authorList>
            <person name="Vera D.L."/>
            <person name="Venkateswaran K."/>
            <person name="Singh N.K."/>
            <person name="Landry K."/>
        </authorList>
    </citation>
    <scope>NUCLEOTIDE SEQUENCE [LARGE SCALE GENOMIC DNA]</scope>
    <source>
        <strain evidence="10 11">SURF-189</strain>
    </source>
</reference>
<protein>
    <recommendedName>
        <fullName evidence="2">acetyl-CoA C-acetyltransferase</fullName>
        <ecNumber evidence="2">2.3.1.9</ecNumber>
    </recommendedName>
    <alternativeName>
        <fullName evidence="5">Acetoacetyl-CoA thiolase</fullName>
    </alternativeName>
</protein>
<dbReference type="CDD" id="cd00751">
    <property type="entry name" value="thiolase"/>
    <property type="match status" value="1"/>
</dbReference>
<evidence type="ECO:0000259" key="8">
    <source>
        <dbReference type="Pfam" id="PF00108"/>
    </source>
</evidence>
<feature type="domain" description="Thiolase C-terminal" evidence="9">
    <location>
        <begin position="269"/>
        <end position="390"/>
    </location>
</feature>
<accession>A0A7H1RWS4</accession>
<dbReference type="InterPro" id="IPR020610">
    <property type="entry name" value="Thiolase_AS"/>
</dbReference>
<dbReference type="Proteomes" id="UP000516388">
    <property type="component" value="Chromosome"/>
</dbReference>
<feature type="active site" description="Proton acceptor" evidence="6">
    <location>
        <position position="348"/>
    </location>
</feature>
<dbReference type="PIRSF" id="PIRSF000429">
    <property type="entry name" value="Ac-CoA_Ac_transf"/>
    <property type="match status" value="1"/>
</dbReference>
<dbReference type="FunFam" id="3.40.47.10:FF:000010">
    <property type="entry name" value="Acetyl-CoA acetyltransferase (Thiolase)"/>
    <property type="match status" value="1"/>
</dbReference>
<dbReference type="SUPFAM" id="SSF53901">
    <property type="entry name" value="Thiolase-like"/>
    <property type="match status" value="2"/>
</dbReference>
<dbReference type="PROSITE" id="PS00098">
    <property type="entry name" value="THIOLASE_1"/>
    <property type="match status" value="1"/>
</dbReference>
<dbReference type="InterPro" id="IPR020615">
    <property type="entry name" value="Thiolase_acyl_enz_int_AS"/>
</dbReference>
<dbReference type="InterPro" id="IPR020616">
    <property type="entry name" value="Thiolase_N"/>
</dbReference>
<dbReference type="PANTHER" id="PTHR18919:SF107">
    <property type="entry name" value="ACETYL-COA ACETYLTRANSFERASE, CYTOSOLIC"/>
    <property type="match status" value="1"/>
</dbReference>
<keyword evidence="11" id="KW-1185">Reference proteome</keyword>
<feature type="active site" description="Proton acceptor" evidence="6">
    <location>
        <position position="378"/>
    </location>
</feature>
<evidence type="ECO:0000256" key="1">
    <source>
        <dbReference type="ARBA" id="ARBA00010982"/>
    </source>
</evidence>
<evidence type="ECO:0000256" key="5">
    <source>
        <dbReference type="ARBA" id="ARBA00030755"/>
    </source>
</evidence>
<dbReference type="PROSITE" id="PS00099">
    <property type="entry name" value="THIOLASE_3"/>
    <property type="match status" value="1"/>
</dbReference>
<proteinExistence type="inferred from homology"/>
<keyword evidence="4 7" id="KW-0012">Acyltransferase</keyword>
<dbReference type="GO" id="GO:0006635">
    <property type="term" value="P:fatty acid beta-oxidation"/>
    <property type="evidence" value="ECO:0007669"/>
    <property type="project" value="TreeGrafter"/>
</dbReference>
<organism evidence="10 11">
    <name type="scientific">Geobacillus zalihae</name>
    <dbReference type="NCBI Taxonomy" id="213419"/>
    <lineage>
        <taxon>Bacteria</taxon>
        <taxon>Bacillati</taxon>
        <taxon>Bacillota</taxon>
        <taxon>Bacilli</taxon>
        <taxon>Bacillales</taxon>
        <taxon>Anoxybacillaceae</taxon>
        <taxon>Geobacillus</taxon>
    </lineage>
</organism>
<dbReference type="NCBIfam" id="TIGR01930">
    <property type="entry name" value="AcCoA-C-Actrans"/>
    <property type="match status" value="1"/>
</dbReference>
<sequence>MSTDIVLIEGARTPFAKFCGSFREISATDLGAIAAREAMKKAGIEPEEIDHVVFGNVQQSSRDAHLLARHVGLKAGVPIDVPAVTVNRLCGTGLETIIMAARLILTGEAEVVLAGGTENMSQVPHVIRGMRWGTPLGSPTVEDWVWDGLYDTVGGCSMAMTAENLAKKYHITREEADQHALRSHERALAAMANGYFRQEIVPVTVQGKKGETIVDTDEHPRKTSLEQLRALQPRFLENGVVTPGNASGMNDGAAAVVVASGDYAAKRGLKPLARLVSWGIVGVEPQCMGIGPVPAIRQALDKANLSIDDLDLIEINEAFSAQYLACQKELGFDDDKGNVNGGAVALGHPLAASGTRITLTLVYELKRRGKKYGVSSLCIGGGQGIAAIWERL</sequence>
<evidence type="ECO:0000256" key="2">
    <source>
        <dbReference type="ARBA" id="ARBA00012705"/>
    </source>
</evidence>
<name>A0A7H1RWS4_9BACL</name>
<dbReference type="Pfam" id="PF00108">
    <property type="entry name" value="Thiolase_N"/>
    <property type="match status" value="1"/>
</dbReference>
<evidence type="ECO:0000256" key="3">
    <source>
        <dbReference type="ARBA" id="ARBA00022679"/>
    </source>
</evidence>
<dbReference type="InterPro" id="IPR020617">
    <property type="entry name" value="Thiolase_C"/>
</dbReference>
<gene>
    <name evidence="10" type="ORF">IC807_03295</name>
</gene>
<dbReference type="GO" id="GO:0003985">
    <property type="term" value="F:acetyl-CoA C-acetyltransferase activity"/>
    <property type="evidence" value="ECO:0007669"/>
    <property type="project" value="UniProtKB-EC"/>
</dbReference>
<evidence type="ECO:0000256" key="7">
    <source>
        <dbReference type="RuleBase" id="RU003557"/>
    </source>
</evidence>
<dbReference type="InterPro" id="IPR002155">
    <property type="entry name" value="Thiolase"/>
</dbReference>
<dbReference type="EMBL" id="CP061470">
    <property type="protein sequence ID" value="QNU18713.1"/>
    <property type="molecule type" value="Genomic_DNA"/>
</dbReference>
<dbReference type="Pfam" id="PF02803">
    <property type="entry name" value="Thiolase_C"/>
    <property type="match status" value="1"/>
</dbReference>
<dbReference type="KEGG" id="gza:IC807_03295"/>
<dbReference type="InterPro" id="IPR020613">
    <property type="entry name" value="Thiolase_CS"/>
</dbReference>
<dbReference type="InterPro" id="IPR016039">
    <property type="entry name" value="Thiolase-like"/>
</dbReference>
<dbReference type="PANTHER" id="PTHR18919">
    <property type="entry name" value="ACETYL-COA C-ACYLTRANSFERASE"/>
    <property type="match status" value="1"/>
</dbReference>
<dbReference type="AlphaFoldDB" id="A0A7H1RWS4"/>
<comment type="similarity">
    <text evidence="1 7">Belongs to the thiolase-like superfamily. Thiolase family.</text>
</comment>
<evidence type="ECO:0000313" key="11">
    <source>
        <dbReference type="Proteomes" id="UP000516388"/>
    </source>
</evidence>
<feature type="domain" description="Thiolase N-terminal" evidence="8">
    <location>
        <begin position="5"/>
        <end position="260"/>
    </location>
</feature>
<evidence type="ECO:0000256" key="4">
    <source>
        <dbReference type="ARBA" id="ARBA00023315"/>
    </source>
</evidence>
<evidence type="ECO:0000313" key="10">
    <source>
        <dbReference type="EMBL" id="QNU18713.1"/>
    </source>
</evidence>